<accession>A0ABQ0CWR5</accession>
<protein>
    <submittedName>
        <fullName evidence="1">Uncharacterized protein</fullName>
    </submittedName>
</protein>
<proteinExistence type="predicted"/>
<comment type="caution">
    <text evidence="1">The sequence shown here is derived from an EMBL/GenBank/DDBJ whole genome shotgun (WGS) entry which is preliminary data.</text>
</comment>
<dbReference type="Proteomes" id="UP001562357">
    <property type="component" value="Unassembled WGS sequence"/>
</dbReference>
<name>A0ABQ0CWR5_9HYPO</name>
<evidence type="ECO:0000313" key="1">
    <source>
        <dbReference type="EMBL" id="GAB0137871.1"/>
    </source>
</evidence>
<sequence length="84" mass="9934">MTQLVTIALYSRDHFSRGNARQIFGHEAYHWGIVIMPQRSQGRDCQAFEATDASDIDPVTFRMTNPTMDWWFRVKENVDNYTQY</sequence>
<evidence type="ECO:0000313" key="2">
    <source>
        <dbReference type="Proteomes" id="UP001562357"/>
    </source>
</evidence>
<gene>
    <name evidence="1" type="primary">g6124</name>
    <name evidence="1" type="ORF">EsDP_00006124</name>
</gene>
<keyword evidence="2" id="KW-1185">Reference proteome</keyword>
<dbReference type="EMBL" id="BAAFGZ010000327">
    <property type="protein sequence ID" value="GAB0137871.1"/>
    <property type="molecule type" value="Genomic_DNA"/>
</dbReference>
<reference evidence="2" key="1">
    <citation type="submission" date="2024-06" db="EMBL/GenBank/DDBJ databases">
        <title>Draft Genome Sequences of Epichloe bromicola Strains Isolated from Elymus ciliaris.</title>
        <authorList>
            <consortium name="Epichloe bromicola genome sequencing consortium"/>
            <person name="Miura A."/>
            <person name="Imano S."/>
            <person name="Ashida A."/>
            <person name="Sato I."/>
            <person name="Chiba S."/>
            <person name="Tanaka A."/>
            <person name="Camagna M."/>
            <person name="Takemoto D."/>
        </authorList>
    </citation>
    <scope>NUCLEOTIDE SEQUENCE [LARGE SCALE GENOMIC DNA]</scope>
    <source>
        <strain evidence="2">DP</strain>
    </source>
</reference>
<organism evidence="1 2">
    <name type="scientific">Epichloe bromicola</name>
    <dbReference type="NCBI Taxonomy" id="79588"/>
    <lineage>
        <taxon>Eukaryota</taxon>
        <taxon>Fungi</taxon>
        <taxon>Dikarya</taxon>
        <taxon>Ascomycota</taxon>
        <taxon>Pezizomycotina</taxon>
        <taxon>Sordariomycetes</taxon>
        <taxon>Hypocreomycetidae</taxon>
        <taxon>Hypocreales</taxon>
        <taxon>Clavicipitaceae</taxon>
        <taxon>Epichloe</taxon>
    </lineage>
</organism>